<evidence type="ECO:0000313" key="3">
    <source>
        <dbReference type="Proteomes" id="UP000000561"/>
    </source>
</evidence>
<dbReference type="KEGG" id="uma:UMAG_03747"/>
<dbReference type="STRING" id="237631.A0A0D1C389"/>
<feature type="chain" id="PRO_5002227905" evidence="1">
    <location>
        <begin position="21"/>
        <end position="223"/>
    </location>
</feature>
<accession>A0A0D1C389</accession>
<evidence type="ECO:0000313" key="2">
    <source>
        <dbReference type="EMBL" id="KIS68167.1"/>
    </source>
</evidence>
<proteinExistence type="predicted"/>
<dbReference type="EMBL" id="CM003149">
    <property type="protein sequence ID" value="KIS68167.1"/>
    <property type="molecule type" value="Genomic_DNA"/>
</dbReference>
<dbReference type="GeneID" id="23564115"/>
<sequence length="223" mass="24971">MKLLPIQTMVLLSLITFVLGLPLPMYINSKEEQGVPMLDQASERVSSPASSSNISQRPLIALPQTIAYESPDDQSWLPKQAKKLKKSLSFSGKMKSDSAMERMLNDRSSHARIDESVDTLTREPTKISGLQAIQLPEDRAYGSQALAVMTSREKSFLAVDKRGRVWFFNAKRDPTGKVYFTYNGNLKEGHDDSIRQAVMNSATKNTGAARRLSFEELRYIRGP</sequence>
<feature type="signal peptide" evidence="1">
    <location>
        <begin position="1"/>
        <end position="20"/>
    </location>
</feature>
<dbReference type="OrthoDB" id="10577323at2759"/>
<protein>
    <submittedName>
        <fullName evidence="2">Uncharacterized protein</fullName>
    </submittedName>
</protein>
<dbReference type="VEuPathDB" id="FungiDB:UMAG_03747"/>
<dbReference type="Proteomes" id="UP000000561">
    <property type="component" value="Chromosome 10"/>
</dbReference>
<organism evidence="2 3">
    <name type="scientific">Mycosarcoma maydis</name>
    <name type="common">Corn smut fungus</name>
    <name type="synonym">Ustilago maydis</name>
    <dbReference type="NCBI Taxonomy" id="5270"/>
    <lineage>
        <taxon>Eukaryota</taxon>
        <taxon>Fungi</taxon>
        <taxon>Dikarya</taxon>
        <taxon>Basidiomycota</taxon>
        <taxon>Ustilaginomycotina</taxon>
        <taxon>Ustilaginomycetes</taxon>
        <taxon>Ustilaginales</taxon>
        <taxon>Ustilaginaceae</taxon>
        <taxon>Mycosarcoma</taxon>
    </lineage>
</organism>
<dbReference type="RefSeq" id="XP_011390200.1">
    <property type="nucleotide sequence ID" value="XM_011391898.1"/>
</dbReference>
<name>A0A0D1C389_MYCMD</name>
<reference evidence="2 3" key="1">
    <citation type="journal article" date="2006" name="Nature">
        <title>Insights from the genome of the biotrophic fungal plant pathogen Ustilago maydis.</title>
        <authorList>
            <person name="Kamper J."/>
            <person name="Kahmann R."/>
            <person name="Bolker M."/>
            <person name="Ma L.J."/>
            <person name="Brefort T."/>
            <person name="Saville B.J."/>
            <person name="Banuett F."/>
            <person name="Kronstad J.W."/>
            <person name="Gold S.E."/>
            <person name="Muller O."/>
            <person name="Perlin M.H."/>
            <person name="Wosten H.A."/>
            <person name="de Vries R."/>
            <person name="Ruiz-Herrera J."/>
            <person name="Reynaga-Pena C.G."/>
            <person name="Snetselaar K."/>
            <person name="McCann M."/>
            <person name="Perez-Martin J."/>
            <person name="Feldbrugge M."/>
            <person name="Basse C.W."/>
            <person name="Steinberg G."/>
            <person name="Ibeas J.I."/>
            <person name="Holloman W."/>
            <person name="Guzman P."/>
            <person name="Farman M."/>
            <person name="Stajich J.E."/>
            <person name="Sentandreu R."/>
            <person name="Gonzalez-Prieto J.M."/>
            <person name="Kennell J.C."/>
            <person name="Molina L."/>
            <person name="Schirawski J."/>
            <person name="Mendoza-Mendoza A."/>
            <person name="Greilinger D."/>
            <person name="Munch K."/>
            <person name="Rossel N."/>
            <person name="Scherer M."/>
            <person name="Vranes M."/>
            <person name="Ladendorf O."/>
            <person name="Vincon V."/>
            <person name="Fuchs U."/>
            <person name="Sandrock B."/>
            <person name="Meng S."/>
            <person name="Ho E.C."/>
            <person name="Cahill M.J."/>
            <person name="Boyce K.J."/>
            <person name="Klose J."/>
            <person name="Klosterman S.J."/>
            <person name="Deelstra H.J."/>
            <person name="Ortiz-Castellanos L."/>
            <person name="Li W."/>
            <person name="Sanchez-Alonso P."/>
            <person name="Schreier P.H."/>
            <person name="Hauser-Hahn I."/>
            <person name="Vaupel M."/>
            <person name="Koopmann E."/>
            <person name="Friedrich G."/>
            <person name="Voss H."/>
            <person name="Schluter T."/>
            <person name="Margolis J."/>
            <person name="Platt D."/>
            <person name="Swimmer C."/>
            <person name="Gnirke A."/>
            <person name="Chen F."/>
            <person name="Vysotskaia V."/>
            <person name="Mannhaupt G."/>
            <person name="Guldener U."/>
            <person name="Munsterkotter M."/>
            <person name="Haase D."/>
            <person name="Oesterheld M."/>
            <person name="Mewes H.W."/>
            <person name="Mauceli E.W."/>
            <person name="DeCaprio D."/>
            <person name="Wade C.M."/>
            <person name="Butler J."/>
            <person name="Young S."/>
            <person name="Jaffe D.B."/>
            <person name="Calvo S."/>
            <person name="Nusbaum C."/>
            <person name="Galagan J."/>
            <person name="Birren B.W."/>
        </authorList>
    </citation>
    <scope>NUCLEOTIDE SEQUENCE [LARGE SCALE GENOMIC DNA]</scope>
    <source>
        <strain evidence="3">DSM 14603 / FGSC 9021 / UM521</strain>
    </source>
</reference>
<keyword evidence="3" id="KW-1185">Reference proteome</keyword>
<dbReference type="AlphaFoldDB" id="A0A0D1C389"/>
<dbReference type="eggNOG" id="ENOG502R2ZR">
    <property type="taxonomic scope" value="Eukaryota"/>
</dbReference>
<keyword evidence="1" id="KW-0732">Signal</keyword>
<dbReference type="InParanoid" id="A0A0D1C389"/>
<evidence type="ECO:0000256" key="1">
    <source>
        <dbReference type="SAM" id="SignalP"/>
    </source>
</evidence>
<gene>
    <name evidence="2" type="ORF">UMAG_03747</name>
</gene>